<dbReference type="InterPro" id="IPR003661">
    <property type="entry name" value="HisK_dim/P_dom"/>
</dbReference>
<keyword evidence="11" id="KW-0812">Transmembrane</keyword>
<protein>
    <recommendedName>
        <fullName evidence="3">histidine kinase</fullName>
        <ecNumber evidence="3">2.7.13.3</ecNumber>
    </recommendedName>
</protein>
<dbReference type="CDD" id="cd00082">
    <property type="entry name" value="HisKA"/>
    <property type="match status" value="1"/>
</dbReference>
<keyword evidence="11" id="KW-1133">Transmembrane helix</keyword>
<dbReference type="AlphaFoldDB" id="M2U3R1"/>
<evidence type="ECO:0000259" key="12">
    <source>
        <dbReference type="PROSITE" id="PS50109"/>
    </source>
</evidence>
<keyword evidence="15" id="KW-1185">Reference proteome</keyword>
<feature type="domain" description="Histidine kinase" evidence="12">
    <location>
        <begin position="239"/>
        <end position="439"/>
    </location>
</feature>
<keyword evidence="9" id="KW-0067">ATP-binding</keyword>
<feature type="domain" description="HAMP" evidence="13">
    <location>
        <begin position="179"/>
        <end position="231"/>
    </location>
</feature>
<dbReference type="Pfam" id="PF00512">
    <property type="entry name" value="HisKA"/>
    <property type="match status" value="1"/>
</dbReference>
<dbReference type="Gene3D" id="3.30.565.10">
    <property type="entry name" value="Histidine kinase-like ATPase, C-terminal domain"/>
    <property type="match status" value="1"/>
</dbReference>
<dbReference type="EMBL" id="AMRV01000006">
    <property type="protein sequence ID" value="EMD82677.1"/>
    <property type="molecule type" value="Genomic_DNA"/>
</dbReference>
<feature type="transmembrane region" description="Helical" evidence="11">
    <location>
        <begin position="159"/>
        <end position="178"/>
    </location>
</feature>
<comment type="caution">
    <text evidence="14">The sequence shown here is derived from an EMBL/GenBank/DDBJ whole genome shotgun (WGS) entry which is preliminary data.</text>
</comment>
<dbReference type="SMART" id="SM00304">
    <property type="entry name" value="HAMP"/>
    <property type="match status" value="1"/>
</dbReference>
<evidence type="ECO:0000256" key="3">
    <source>
        <dbReference type="ARBA" id="ARBA00012438"/>
    </source>
</evidence>
<dbReference type="Pfam" id="PF02518">
    <property type="entry name" value="HATPase_c"/>
    <property type="match status" value="1"/>
</dbReference>
<comment type="subcellular location">
    <subcellularLocation>
        <location evidence="2">Cell membrane</location>
        <topology evidence="2">Multi-pass membrane protein</topology>
    </subcellularLocation>
</comment>
<dbReference type="PRINTS" id="PR00344">
    <property type="entry name" value="BCTRLSENSOR"/>
</dbReference>
<feature type="region of interest" description="Disordered" evidence="10">
    <location>
        <begin position="67"/>
        <end position="90"/>
    </location>
</feature>
<reference evidence="14 15" key="1">
    <citation type="journal article" date="2013" name="Genome Announc.">
        <title>Draft Genome Sequence of Strain JLT2015T, Belonging to the Family Sphingomonadaceae of the Alphaproteobacteria.</title>
        <authorList>
            <person name="Tang K."/>
            <person name="Liu K."/>
            <person name="Li S."/>
            <person name="Jiao N."/>
        </authorList>
    </citation>
    <scope>NUCLEOTIDE SEQUENCE [LARGE SCALE GENOMIC DNA]</scope>
    <source>
        <strain evidence="14 15">JLT2015</strain>
    </source>
</reference>
<dbReference type="InterPro" id="IPR003660">
    <property type="entry name" value="HAMP_dom"/>
</dbReference>
<dbReference type="InterPro" id="IPR036097">
    <property type="entry name" value="HisK_dim/P_sf"/>
</dbReference>
<dbReference type="GO" id="GO:0005524">
    <property type="term" value="F:ATP binding"/>
    <property type="evidence" value="ECO:0007669"/>
    <property type="project" value="UniProtKB-KW"/>
</dbReference>
<dbReference type="PANTHER" id="PTHR44936:SF10">
    <property type="entry name" value="SENSOR PROTEIN RSTB"/>
    <property type="match status" value="1"/>
</dbReference>
<dbReference type="PROSITE" id="PS50109">
    <property type="entry name" value="HIS_KIN"/>
    <property type="match status" value="1"/>
</dbReference>
<dbReference type="EC" id="2.7.13.3" evidence="3"/>
<keyword evidence="5" id="KW-0597">Phosphoprotein</keyword>
<evidence type="ECO:0000256" key="5">
    <source>
        <dbReference type="ARBA" id="ARBA00022553"/>
    </source>
</evidence>
<keyword evidence="11" id="KW-0472">Membrane</keyword>
<dbReference type="PANTHER" id="PTHR44936">
    <property type="entry name" value="SENSOR PROTEIN CREC"/>
    <property type="match status" value="1"/>
</dbReference>
<evidence type="ECO:0000313" key="15">
    <source>
        <dbReference type="Proteomes" id="UP000011717"/>
    </source>
</evidence>
<dbReference type="Proteomes" id="UP000011717">
    <property type="component" value="Unassembled WGS sequence"/>
</dbReference>
<comment type="catalytic activity">
    <reaction evidence="1">
        <text>ATP + protein L-histidine = ADP + protein N-phospho-L-histidine.</text>
        <dbReference type="EC" id="2.7.13.3"/>
    </reaction>
</comment>
<keyword evidence="8 14" id="KW-0418">Kinase</keyword>
<proteinExistence type="predicted"/>
<keyword evidence="7" id="KW-0547">Nucleotide-binding</keyword>
<dbReference type="CDD" id="cd00075">
    <property type="entry name" value="HATPase"/>
    <property type="match status" value="1"/>
</dbReference>
<dbReference type="InterPro" id="IPR050980">
    <property type="entry name" value="2C_sensor_his_kinase"/>
</dbReference>
<evidence type="ECO:0000256" key="8">
    <source>
        <dbReference type="ARBA" id="ARBA00022777"/>
    </source>
</evidence>
<dbReference type="GO" id="GO:0000155">
    <property type="term" value="F:phosphorelay sensor kinase activity"/>
    <property type="evidence" value="ECO:0007669"/>
    <property type="project" value="InterPro"/>
</dbReference>
<evidence type="ECO:0000256" key="6">
    <source>
        <dbReference type="ARBA" id="ARBA00022679"/>
    </source>
</evidence>
<keyword evidence="6" id="KW-0808">Transferase</keyword>
<organism evidence="14 15">
    <name type="scientific">Pacificimonas flava</name>
    <dbReference type="NCBI Taxonomy" id="1234595"/>
    <lineage>
        <taxon>Bacteria</taxon>
        <taxon>Pseudomonadati</taxon>
        <taxon>Pseudomonadota</taxon>
        <taxon>Alphaproteobacteria</taxon>
        <taxon>Sphingomonadales</taxon>
        <taxon>Sphingosinicellaceae</taxon>
        <taxon>Pacificimonas</taxon>
    </lineage>
</organism>
<dbReference type="Gene3D" id="1.10.287.130">
    <property type="match status" value="1"/>
</dbReference>
<evidence type="ECO:0000256" key="10">
    <source>
        <dbReference type="SAM" id="MobiDB-lite"/>
    </source>
</evidence>
<sequence length="439" mass="47742">MTPGMKRFRDLSLTAQLVLIVAAALFAAQAVNFALLLRETRALAESRSVEPAAVRLLMESGRAGFAGERHRRERLRQPRPQPPETRPGERRLPRIEASIAERLQAAGAPARGVRAFVRRWERHGREEHVLIAAASFDSEEWVVTRARAPLPAGPLAARLVLQTLIIFAVTLLPLMLFARRSGRTLKRLSGAARTFRGRSDSAPLTPEGAADIRALTEEFNAMRARIAAMMAEKDQMLGAIGHDLRTPLASLRIRAEAVEDDDERQAMIASIEDMHGDLEDILLLARAGRADPDISPLALSQLVDDLAAEQRRTGRDVSVEGTVADDIFVRANTASLRRALRNLIDNAVLYGGSARILVTQERDEIRIAVQDDGPGIGKADLERAADPFVRLESSRNRQTGGSGLGLAIARQVASAHGGRLDLSNRSEGGLSAAIILPKA</sequence>
<name>M2U3R1_9SPHN</name>
<evidence type="ECO:0000256" key="4">
    <source>
        <dbReference type="ARBA" id="ARBA00022475"/>
    </source>
</evidence>
<dbReference type="InterPro" id="IPR003594">
    <property type="entry name" value="HATPase_dom"/>
</dbReference>
<gene>
    <name evidence="14" type="ORF">C725_2064</name>
</gene>
<dbReference type="GO" id="GO:0005886">
    <property type="term" value="C:plasma membrane"/>
    <property type="evidence" value="ECO:0007669"/>
    <property type="project" value="UniProtKB-SubCell"/>
</dbReference>
<dbReference type="InterPro" id="IPR004358">
    <property type="entry name" value="Sig_transdc_His_kin-like_C"/>
</dbReference>
<dbReference type="InterPro" id="IPR036890">
    <property type="entry name" value="HATPase_C_sf"/>
</dbReference>
<evidence type="ECO:0000256" key="9">
    <source>
        <dbReference type="ARBA" id="ARBA00022840"/>
    </source>
</evidence>
<dbReference type="PATRIC" id="fig|1234595.3.peg.2065"/>
<evidence type="ECO:0000256" key="11">
    <source>
        <dbReference type="SAM" id="Phobius"/>
    </source>
</evidence>
<evidence type="ECO:0000256" key="2">
    <source>
        <dbReference type="ARBA" id="ARBA00004651"/>
    </source>
</evidence>
<dbReference type="SMART" id="SM00388">
    <property type="entry name" value="HisKA"/>
    <property type="match status" value="1"/>
</dbReference>
<dbReference type="PROSITE" id="PS50885">
    <property type="entry name" value="HAMP"/>
    <property type="match status" value="1"/>
</dbReference>
<evidence type="ECO:0000259" key="13">
    <source>
        <dbReference type="PROSITE" id="PS50885"/>
    </source>
</evidence>
<dbReference type="SUPFAM" id="SSF55874">
    <property type="entry name" value="ATPase domain of HSP90 chaperone/DNA topoisomerase II/histidine kinase"/>
    <property type="match status" value="1"/>
</dbReference>
<dbReference type="InterPro" id="IPR005467">
    <property type="entry name" value="His_kinase_dom"/>
</dbReference>
<dbReference type="SUPFAM" id="SSF47384">
    <property type="entry name" value="Homodimeric domain of signal transducing histidine kinase"/>
    <property type="match status" value="1"/>
</dbReference>
<evidence type="ECO:0000313" key="14">
    <source>
        <dbReference type="EMBL" id="EMD82677.1"/>
    </source>
</evidence>
<accession>M2U3R1</accession>
<evidence type="ECO:0000256" key="1">
    <source>
        <dbReference type="ARBA" id="ARBA00000085"/>
    </source>
</evidence>
<keyword evidence="4" id="KW-1003">Cell membrane</keyword>
<evidence type="ECO:0000256" key="7">
    <source>
        <dbReference type="ARBA" id="ARBA00022741"/>
    </source>
</evidence>
<dbReference type="SMART" id="SM00387">
    <property type="entry name" value="HATPase_c"/>
    <property type="match status" value="1"/>
</dbReference>